<evidence type="ECO:0000313" key="1">
    <source>
        <dbReference type="EMBL" id="KAA1003839.1"/>
    </source>
</evidence>
<organism evidence="1 2">
    <name type="scientific">Paraburkholderia panacisoli</name>
    <dbReference type="NCBI Taxonomy" id="2603818"/>
    <lineage>
        <taxon>Bacteria</taxon>
        <taxon>Pseudomonadati</taxon>
        <taxon>Pseudomonadota</taxon>
        <taxon>Betaproteobacteria</taxon>
        <taxon>Burkholderiales</taxon>
        <taxon>Burkholderiaceae</taxon>
        <taxon>Paraburkholderia</taxon>
    </lineage>
</organism>
<gene>
    <name evidence="1" type="ORF">FVF58_34720</name>
</gene>
<dbReference type="EMBL" id="VTUZ01000032">
    <property type="protein sequence ID" value="KAA1003839.1"/>
    <property type="molecule type" value="Genomic_DNA"/>
</dbReference>
<name>A0A5B0GPH9_9BURK</name>
<accession>A0A5B0GPH9</accession>
<dbReference type="RefSeq" id="WP_149674243.1">
    <property type="nucleotide sequence ID" value="NZ_VTUZ01000032.1"/>
</dbReference>
<dbReference type="AlphaFoldDB" id="A0A5B0GPH9"/>
<evidence type="ECO:0000313" key="2">
    <source>
        <dbReference type="Proteomes" id="UP000325273"/>
    </source>
</evidence>
<dbReference type="Proteomes" id="UP000325273">
    <property type="component" value="Unassembled WGS sequence"/>
</dbReference>
<protein>
    <submittedName>
        <fullName evidence="1">Uncharacterized protein</fullName>
    </submittedName>
</protein>
<proteinExistence type="predicted"/>
<keyword evidence="2" id="KW-1185">Reference proteome</keyword>
<sequence>MSEDAMPRITMSIRLGPMVHFQIEGQNCTEISQALDGFEHLNKTVDDMFSDLAERVYPDLDTEGNHAPVAEGGKT</sequence>
<comment type="caution">
    <text evidence="1">The sequence shown here is derived from an EMBL/GenBank/DDBJ whole genome shotgun (WGS) entry which is preliminary data.</text>
</comment>
<reference evidence="1 2" key="1">
    <citation type="submission" date="2019-08" db="EMBL/GenBank/DDBJ databases">
        <title>Paraburkholderia sp. DCY113.</title>
        <authorList>
            <person name="Kang J."/>
        </authorList>
    </citation>
    <scope>NUCLEOTIDE SEQUENCE [LARGE SCALE GENOMIC DNA]</scope>
    <source>
        <strain evidence="1 2">DCY113</strain>
    </source>
</reference>